<gene>
    <name evidence="2" type="ORF">KI810_14165</name>
</gene>
<dbReference type="SUPFAM" id="SSF53335">
    <property type="entry name" value="S-adenosyl-L-methionine-dependent methyltransferases"/>
    <property type="match status" value="1"/>
</dbReference>
<sequence length="187" mass="21686">MYFTLNPKYGAIGDITRMYPDGIRLDLGCGYYKPPGYVGIDDLRGESSQISNADNLPDIFMDLNAHPLPFDDNSCVEVRSSHFFEHSDLSHVVRESHRVLIPGGDLTIIIPYASSAEGLYPGHNVFLTEKWFYENMDFQDKFRIVDIEYFPSDYWKKTIARFFIPFSFARTFFFNACWQIMLCAKKK</sequence>
<dbReference type="InterPro" id="IPR029063">
    <property type="entry name" value="SAM-dependent_MTases_sf"/>
</dbReference>
<dbReference type="Gene3D" id="3.40.50.150">
    <property type="entry name" value="Vaccinia Virus protein VP39"/>
    <property type="match status" value="1"/>
</dbReference>
<feature type="domain" description="Methyltransferase type 11" evidence="1">
    <location>
        <begin position="58"/>
        <end position="107"/>
    </location>
</feature>
<protein>
    <submittedName>
        <fullName evidence="2">Methyltransferase domain-containing protein</fullName>
    </submittedName>
</protein>
<evidence type="ECO:0000313" key="3">
    <source>
        <dbReference type="Proteomes" id="UP000756860"/>
    </source>
</evidence>
<dbReference type="RefSeq" id="WP_214176213.1">
    <property type="nucleotide sequence ID" value="NZ_JAHCVK010000008.1"/>
</dbReference>
<keyword evidence="3" id="KW-1185">Reference proteome</keyword>
<evidence type="ECO:0000313" key="2">
    <source>
        <dbReference type="EMBL" id="MBT0654205.1"/>
    </source>
</evidence>
<dbReference type="Pfam" id="PF08241">
    <property type="entry name" value="Methyltransf_11"/>
    <property type="match status" value="1"/>
</dbReference>
<comment type="caution">
    <text evidence="2">The sequence shown here is derived from an EMBL/GenBank/DDBJ whole genome shotgun (WGS) entry which is preliminary data.</text>
</comment>
<reference evidence="2 3" key="1">
    <citation type="submission" date="2021-05" db="EMBL/GenBank/DDBJ databases">
        <title>The draft genome of Geobacter luticola JCM 17780.</title>
        <authorList>
            <person name="Xu Z."/>
            <person name="Masuda Y."/>
            <person name="Itoh H."/>
            <person name="Senoo K."/>
        </authorList>
    </citation>
    <scope>NUCLEOTIDE SEQUENCE [LARGE SCALE GENOMIC DNA]</scope>
    <source>
        <strain evidence="2 3">JCM 17780</strain>
    </source>
</reference>
<name>A0ABS5SFQ7_9BACT</name>
<dbReference type="GO" id="GO:0032259">
    <property type="term" value="P:methylation"/>
    <property type="evidence" value="ECO:0007669"/>
    <property type="project" value="UniProtKB-KW"/>
</dbReference>
<evidence type="ECO:0000259" key="1">
    <source>
        <dbReference type="Pfam" id="PF08241"/>
    </source>
</evidence>
<keyword evidence="2" id="KW-0489">Methyltransferase</keyword>
<keyword evidence="2" id="KW-0808">Transferase</keyword>
<dbReference type="Proteomes" id="UP000756860">
    <property type="component" value="Unassembled WGS sequence"/>
</dbReference>
<proteinExistence type="predicted"/>
<organism evidence="2 3">
    <name type="scientific">Geomobilimonas luticola</name>
    <dbReference type="NCBI Taxonomy" id="1114878"/>
    <lineage>
        <taxon>Bacteria</taxon>
        <taxon>Pseudomonadati</taxon>
        <taxon>Thermodesulfobacteriota</taxon>
        <taxon>Desulfuromonadia</taxon>
        <taxon>Geobacterales</taxon>
        <taxon>Geobacteraceae</taxon>
        <taxon>Geomobilimonas</taxon>
    </lineage>
</organism>
<dbReference type="EMBL" id="JAHCVK010000008">
    <property type="protein sequence ID" value="MBT0654205.1"/>
    <property type="molecule type" value="Genomic_DNA"/>
</dbReference>
<dbReference type="GO" id="GO:0008168">
    <property type="term" value="F:methyltransferase activity"/>
    <property type="evidence" value="ECO:0007669"/>
    <property type="project" value="UniProtKB-KW"/>
</dbReference>
<dbReference type="InterPro" id="IPR013216">
    <property type="entry name" value="Methyltransf_11"/>
</dbReference>
<accession>A0ABS5SFQ7</accession>